<dbReference type="AlphaFoldDB" id="A0A3S2VAQ5"/>
<dbReference type="InterPro" id="IPR011013">
    <property type="entry name" value="Gal_mutarotase_sf_dom"/>
</dbReference>
<accession>A0A3S2VAQ5</accession>
<reference evidence="13 14" key="1">
    <citation type="submission" date="2019-01" db="EMBL/GenBank/DDBJ databases">
        <authorList>
            <person name="Chen W.-M."/>
        </authorList>
    </citation>
    <scope>NUCLEOTIDE SEQUENCE [LARGE SCALE GENOMIC DNA]</scope>
    <source>
        <strain evidence="13 14">FSY-9</strain>
    </source>
</reference>
<dbReference type="Proteomes" id="UP000282837">
    <property type="component" value="Unassembled WGS sequence"/>
</dbReference>
<evidence type="ECO:0000313" key="13">
    <source>
        <dbReference type="EMBL" id="RVU07983.1"/>
    </source>
</evidence>
<keyword evidence="8 9" id="KW-0119">Carbohydrate metabolism</keyword>
<comment type="similarity">
    <text evidence="3 9">Belongs to the aldose epimerase family.</text>
</comment>
<dbReference type="InterPro" id="IPR014718">
    <property type="entry name" value="GH-type_carb-bd"/>
</dbReference>
<dbReference type="InterPro" id="IPR015443">
    <property type="entry name" value="Aldose_1-epimerase"/>
</dbReference>
<feature type="binding site" evidence="11">
    <location>
        <position position="262"/>
    </location>
    <ligand>
        <name>beta-D-galactose</name>
        <dbReference type="ChEBI" id="CHEBI:27667"/>
    </ligand>
</feature>
<feature type="active site" description="Proton acceptor" evidence="10">
    <location>
        <position position="328"/>
    </location>
</feature>
<evidence type="ECO:0000256" key="2">
    <source>
        <dbReference type="ARBA" id="ARBA00005028"/>
    </source>
</evidence>
<evidence type="ECO:0000256" key="9">
    <source>
        <dbReference type="PIRNR" id="PIRNR005096"/>
    </source>
</evidence>
<organism evidence="13 14">
    <name type="scientific">Novosphingobium umbonatum</name>
    <dbReference type="NCBI Taxonomy" id="1908524"/>
    <lineage>
        <taxon>Bacteria</taxon>
        <taxon>Pseudomonadati</taxon>
        <taxon>Pseudomonadota</taxon>
        <taxon>Alphaproteobacteria</taxon>
        <taxon>Sphingomonadales</taxon>
        <taxon>Sphingomonadaceae</taxon>
        <taxon>Novosphingobium</taxon>
    </lineage>
</organism>
<gene>
    <name evidence="13" type="ORF">EOE18_02080</name>
</gene>
<dbReference type="GO" id="GO:0030246">
    <property type="term" value="F:carbohydrate binding"/>
    <property type="evidence" value="ECO:0007669"/>
    <property type="project" value="InterPro"/>
</dbReference>
<keyword evidence="5" id="KW-0963">Cytoplasm</keyword>
<feature type="binding site" evidence="12">
    <location>
        <begin position="189"/>
        <end position="191"/>
    </location>
    <ligand>
        <name>beta-D-galactose</name>
        <dbReference type="ChEBI" id="CHEBI:27667"/>
    </ligand>
</feature>
<keyword evidence="6" id="KW-0597">Phosphoprotein</keyword>
<dbReference type="CDD" id="cd09019">
    <property type="entry name" value="galactose_mutarotase_like"/>
    <property type="match status" value="1"/>
</dbReference>
<proteinExistence type="inferred from homology"/>
<comment type="pathway">
    <text evidence="2 9">Carbohydrate metabolism; hexose metabolism.</text>
</comment>
<dbReference type="Gene3D" id="2.70.98.10">
    <property type="match status" value="1"/>
</dbReference>
<dbReference type="EMBL" id="SACO01000001">
    <property type="protein sequence ID" value="RVU07983.1"/>
    <property type="molecule type" value="Genomic_DNA"/>
</dbReference>
<dbReference type="PANTHER" id="PTHR10091">
    <property type="entry name" value="ALDOSE-1-EPIMERASE"/>
    <property type="match status" value="1"/>
</dbReference>
<dbReference type="GO" id="GO:0004034">
    <property type="term" value="F:aldose 1-epimerase activity"/>
    <property type="evidence" value="ECO:0007669"/>
    <property type="project" value="UniProtKB-EC"/>
</dbReference>
<comment type="subcellular location">
    <subcellularLocation>
        <location evidence="1">Cytoplasm</location>
    </subcellularLocation>
</comment>
<sequence length="365" mass="39275">MAVGRNMKETAMPTATRDIFGTMPDGTEVERITLRNGQGMSASIISYGAILQALCVPDAAGRVEDVVLGYAGLDDYLARGNFFGGSIGRYANRIAGGRFTLDGVAYQATCNDGSNCLHGGAKGFDQRLWSVEEVGEGEVTLRYTSADGEEGFPGELTVWACYQLDEAGVLSLTYRACSDRATIVNLTGHAYFNLAGEAAACSIEGHHLMIPADHYVPVDERLIPLGAVAPVAGTPFDFRQSHAVGARLRADDRQLSLGRGYDHSWVLGDAPRPEPFLHARVSDPASGRVMEVWSNQPGLQLYTGNFLDGTIRGKSGHAYRQGDALCLEPQLLPDTPNRPEFGSARLEAGALYQHQILYRFGVDAG</sequence>
<evidence type="ECO:0000256" key="1">
    <source>
        <dbReference type="ARBA" id="ARBA00004496"/>
    </source>
</evidence>
<dbReference type="NCBIfam" id="NF008277">
    <property type="entry name" value="PRK11055.1"/>
    <property type="match status" value="1"/>
</dbReference>
<evidence type="ECO:0000256" key="4">
    <source>
        <dbReference type="ARBA" id="ARBA00011245"/>
    </source>
</evidence>
<dbReference type="EC" id="5.1.3.3" evidence="9"/>
<dbReference type="PIRSF" id="PIRSF005096">
    <property type="entry name" value="GALM"/>
    <property type="match status" value="1"/>
</dbReference>
<evidence type="ECO:0000256" key="8">
    <source>
        <dbReference type="ARBA" id="ARBA00023277"/>
    </source>
</evidence>
<dbReference type="OrthoDB" id="9779408at2"/>
<dbReference type="InterPro" id="IPR047215">
    <property type="entry name" value="Galactose_mutarotase-like"/>
</dbReference>
<evidence type="ECO:0000256" key="7">
    <source>
        <dbReference type="ARBA" id="ARBA00023235"/>
    </source>
</evidence>
<protein>
    <recommendedName>
        <fullName evidence="9">Aldose 1-epimerase</fullName>
        <ecNumber evidence="9">5.1.3.3</ecNumber>
    </recommendedName>
</protein>
<evidence type="ECO:0000256" key="3">
    <source>
        <dbReference type="ARBA" id="ARBA00006206"/>
    </source>
</evidence>
<comment type="subunit">
    <text evidence="4">Monomer.</text>
</comment>
<dbReference type="PANTHER" id="PTHR10091:SF0">
    <property type="entry name" value="GALACTOSE MUTAROTASE"/>
    <property type="match status" value="1"/>
</dbReference>
<keyword evidence="14" id="KW-1185">Reference proteome</keyword>
<evidence type="ECO:0000256" key="5">
    <source>
        <dbReference type="ARBA" id="ARBA00022490"/>
    </source>
</evidence>
<feature type="active site" description="Proton donor" evidence="10">
    <location>
        <position position="189"/>
    </location>
</feature>
<evidence type="ECO:0000256" key="11">
    <source>
        <dbReference type="PIRSR" id="PIRSR005096-2"/>
    </source>
</evidence>
<dbReference type="GO" id="GO:0005737">
    <property type="term" value="C:cytoplasm"/>
    <property type="evidence" value="ECO:0007669"/>
    <property type="project" value="UniProtKB-SubCell"/>
</dbReference>
<dbReference type="SUPFAM" id="SSF74650">
    <property type="entry name" value="Galactose mutarotase-like"/>
    <property type="match status" value="1"/>
</dbReference>
<evidence type="ECO:0000256" key="6">
    <source>
        <dbReference type="ARBA" id="ARBA00022553"/>
    </source>
</evidence>
<evidence type="ECO:0000256" key="12">
    <source>
        <dbReference type="PIRSR" id="PIRSR005096-3"/>
    </source>
</evidence>
<dbReference type="Pfam" id="PF01263">
    <property type="entry name" value="Aldose_epim"/>
    <property type="match status" value="1"/>
</dbReference>
<dbReference type="GO" id="GO:0006006">
    <property type="term" value="P:glucose metabolic process"/>
    <property type="evidence" value="ECO:0007669"/>
    <property type="project" value="TreeGrafter"/>
</dbReference>
<feature type="binding site" evidence="12">
    <location>
        <begin position="92"/>
        <end position="93"/>
    </location>
    <ligand>
        <name>beta-D-galactose</name>
        <dbReference type="ChEBI" id="CHEBI:27667"/>
    </ligand>
</feature>
<comment type="catalytic activity">
    <reaction evidence="9">
        <text>alpha-D-glucose = beta-D-glucose</text>
        <dbReference type="Rhea" id="RHEA:10264"/>
        <dbReference type="ChEBI" id="CHEBI:15903"/>
        <dbReference type="ChEBI" id="CHEBI:17925"/>
        <dbReference type="EC" id="5.1.3.3"/>
    </reaction>
</comment>
<comment type="caution">
    <text evidence="13">The sequence shown here is derived from an EMBL/GenBank/DDBJ whole genome shotgun (WGS) entry which is preliminary data.</text>
</comment>
<dbReference type="UniPathway" id="UPA00242"/>
<evidence type="ECO:0000256" key="10">
    <source>
        <dbReference type="PIRSR" id="PIRSR005096-1"/>
    </source>
</evidence>
<name>A0A3S2VAQ5_9SPHN</name>
<dbReference type="GO" id="GO:0033499">
    <property type="term" value="P:galactose catabolic process via UDP-galactose, Leloir pathway"/>
    <property type="evidence" value="ECO:0007669"/>
    <property type="project" value="TreeGrafter"/>
</dbReference>
<evidence type="ECO:0000313" key="14">
    <source>
        <dbReference type="Proteomes" id="UP000282837"/>
    </source>
</evidence>
<dbReference type="FunFam" id="2.70.98.10:FF:000003">
    <property type="entry name" value="Aldose 1-epimerase"/>
    <property type="match status" value="1"/>
</dbReference>
<keyword evidence="7 9" id="KW-0413">Isomerase</keyword>
<dbReference type="InterPro" id="IPR008183">
    <property type="entry name" value="Aldose_1/G6P_1-epimerase"/>
</dbReference>